<evidence type="ECO:0000259" key="3">
    <source>
        <dbReference type="Pfam" id="PF03413"/>
    </source>
</evidence>
<feature type="region of interest" description="Disordered" evidence="1">
    <location>
        <begin position="55"/>
        <end position="90"/>
    </location>
</feature>
<keyword evidence="2" id="KW-1133">Transmembrane helix</keyword>
<keyword evidence="2" id="KW-0472">Membrane</keyword>
<gene>
    <name evidence="4" type="ORF">NITHO_2030011</name>
</gene>
<dbReference type="AlphaFoldDB" id="I4EEV7"/>
<accession>I4EEV7</accession>
<dbReference type="Proteomes" id="UP000004221">
    <property type="component" value="Unassembled WGS sequence"/>
</dbReference>
<proteinExistence type="predicted"/>
<evidence type="ECO:0000256" key="2">
    <source>
        <dbReference type="SAM" id="Phobius"/>
    </source>
</evidence>
<evidence type="ECO:0000256" key="1">
    <source>
        <dbReference type="SAM" id="MobiDB-lite"/>
    </source>
</evidence>
<keyword evidence="5" id="KW-1185">Reference proteome</keyword>
<protein>
    <recommendedName>
        <fullName evidence="3">PepSY domain-containing protein</fullName>
    </recommendedName>
</protein>
<evidence type="ECO:0000313" key="5">
    <source>
        <dbReference type="Proteomes" id="UP000004221"/>
    </source>
</evidence>
<dbReference type="RefSeq" id="WP_008476151.1">
    <property type="nucleotide sequence ID" value="NZ_CAGS01000117.1"/>
</dbReference>
<dbReference type="EMBL" id="CAGS01000117">
    <property type="protein sequence ID" value="CCF83219.1"/>
    <property type="molecule type" value="Genomic_DNA"/>
</dbReference>
<name>I4EEV7_9BACT</name>
<organism evidence="4 5">
    <name type="scientific">Nitrolancea hollandica Lb</name>
    <dbReference type="NCBI Taxonomy" id="1129897"/>
    <lineage>
        <taxon>Bacteria</taxon>
        <taxon>Pseudomonadati</taxon>
        <taxon>Thermomicrobiota</taxon>
        <taxon>Thermomicrobia</taxon>
        <taxon>Sphaerobacterales</taxon>
        <taxon>Sphaerobacterineae</taxon>
        <taxon>Sphaerobacteraceae</taxon>
        <taxon>Nitrolancea</taxon>
    </lineage>
</organism>
<dbReference type="Pfam" id="PF03413">
    <property type="entry name" value="PepSY"/>
    <property type="match status" value="1"/>
</dbReference>
<feature type="region of interest" description="Disordered" evidence="1">
    <location>
        <begin position="133"/>
        <end position="161"/>
    </location>
</feature>
<feature type="compositionally biased region" description="Low complexity" evidence="1">
    <location>
        <begin position="141"/>
        <end position="155"/>
    </location>
</feature>
<feature type="region of interest" description="Disordered" evidence="1">
    <location>
        <begin position="607"/>
        <end position="626"/>
    </location>
</feature>
<sequence length="626" mass="66750">MLNEADLVQRYPDLLSSEVDPEVARLVGDLDEASAAYRAIEPPAALLAAIDQLASDHSNEQAPQPRVHVPRGFASANPPPAQSGPGTGKHRHLLPSLAQKRWLRQSTELAAGILALVLFAGLFVTLLSHTGSLSGTTEPGAQPTPATLDATPTAPKSALDFDPDVRNAYDTGLGKKLNLAQSAEGFTVSLEWAFAQDHWIYVYYTITVPSGKAFSNVELLKLKVTDGEGNVLPARGGMGAGWPDRTRNYLTKLDASDTSVQAGIITLHLQSPGLWTTVPGDPNGTATSMVVPYGPDGLPVSGCQPNQPTCPFSVPGPFSFDFTLPYKPEPQASAPPVATRVMLEQATEQVRGFLGEPNTDLKGKLIDTATADSEENIFFPPRPNAKLWVLTHKWKNGENPDTFIVDADSGDILKVVIPSRASDDLSQQPISDSDAMAIAEEFARAHFAGFDQLTKVDNDPVAAGVQYLLGPYDPKVTSPPVMFHWQLRSTDSDVSLPTFVSVGIDSKNGNVIRYVARPADGQPEAAEPLVNRERAIQIALSEAGKEPQNIGVSVSKIELKTLPSNNGENQLYWSVDLTGTAPANPGAGRVSGYEIDARTGEIHGTRMMVGNETPPEPSADSAGPPA</sequence>
<evidence type="ECO:0000313" key="4">
    <source>
        <dbReference type="EMBL" id="CCF83219.1"/>
    </source>
</evidence>
<keyword evidence="2" id="KW-0812">Transmembrane</keyword>
<comment type="caution">
    <text evidence="4">The sequence shown here is derived from an EMBL/GenBank/DDBJ whole genome shotgun (WGS) entry which is preliminary data.</text>
</comment>
<feature type="transmembrane region" description="Helical" evidence="2">
    <location>
        <begin position="109"/>
        <end position="127"/>
    </location>
</feature>
<feature type="domain" description="PepSY" evidence="3">
    <location>
        <begin position="531"/>
        <end position="602"/>
    </location>
</feature>
<reference evidence="4 5" key="1">
    <citation type="journal article" date="2012" name="ISME J.">
        <title>Nitrification expanded: discovery, physiology and genomics of a nitrite-oxidizing bacterium from the phylum Chloroflexi.</title>
        <authorList>
            <person name="Sorokin D.Y."/>
            <person name="Lucker S."/>
            <person name="Vejmelkova D."/>
            <person name="Kostrikina N.A."/>
            <person name="Kleerebezem R."/>
            <person name="Rijpstra W.I."/>
            <person name="Damste J.S."/>
            <person name="Le Paslier D."/>
            <person name="Muyzer G."/>
            <person name="Wagner M."/>
            <person name="van Loosdrecht M.C."/>
            <person name="Daims H."/>
        </authorList>
    </citation>
    <scope>NUCLEOTIDE SEQUENCE [LARGE SCALE GENOMIC DNA]</scope>
    <source>
        <strain evidence="5">none</strain>
    </source>
</reference>
<dbReference type="InterPro" id="IPR025711">
    <property type="entry name" value="PepSY"/>
</dbReference>